<dbReference type="PROSITE" id="PS51186">
    <property type="entry name" value="GNAT"/>
    <property type="match status" value="1"/>
</dbReference>
<sequence>MNPAHESNRIQLIQAEEQDKAVIRNLMQYYQYDATEYNQEDPSPFGLFNYNYLDHYWTDHGKNNEGRVAYIVKVNGNLAGFALVNNFSYVLKGADVKTIAEFFIMRKYRKQGVGREVAFRIFDTHPGFWEVKQEKENAIAHQFWKSTVDRYTGGNYDKLESYPPVWDGPIVYFQAANNQNREGNDV</sequence>
<evidence type="ECO:0000259" key="1">
    <source>
        <dbReference type="PROSITE" id="PS51186"/>
    </source>
</evidence>
<dbReference type="CDD" id="cd04301">
    <property type="entry name" value="NAT_SF"/>
    <property type="match status" value="1"/>
</dbReference>
<dbReference type="EMBL" id="SIRE01000004">
    <property type="protein sequence ID" value="TBL80695.1"/>
    <property type="molecule type" value="Genomic_DNA"/>
</dbReference>
<dbReference type="RefSeq" id="WP_131012296.1">
    <property type="nucleotide sequence ID" value="NZ_SIRE01000004.1"/>
</dbReference>
<evidence type="ECO:0000313" key="2">
    <source>
        <dbReference type="EMBL" id="TBL80695.1"/>
    </source>
</evidence>
<comment type="caution">
    <text evidence="2">The sequence shown here is derived from an EMBL/GenBank/DDBJ whole genome shotgun (WGS) entry which is preliminary data.</text>
</comment>
<dbReference type="OrthoDB" id="8479334at2"/>
<dbReference type="Pfam" id="PF00583">
    <property type="entry name" value="Acetyltransf_1"/>
    <property type="match status" value="1"/>
</dbReference>
<dbReference type="Proteomes" id="UP000293142">
    <property type="component" value="Unassembled WGS sequence"/>
</dbReference>
<evidence type="ECO:0000313" key="3">
    <source>
        <dbReference type="Proteomes" id="UP000293142"/>
    </source>
</evidence>
<keyword evidence="3" id="KW-1185">Reference proteome</keyword>
<dbReference type="AlphaFoldDB" id="A0A4Q9DWH2"/>
<dbReference type="InterPro" id="IPR016181">
    <property type="entry name" value="Acyl_CoA_acyltransferase"/>
</dbReference>
<gene>
    <name evidence="2" type="ORF">EYB31_05565</name>
</gene>
<dbReference type="InterPro" id="IPR000182">
    <property type="entry name" value="GNAT_dom"/>
</dbReference>
<accession>A0A4Q9DWH2</accession>
<reference evidence="2 3" key="1">
    <citation type="submission" date="2019-02" db="EMBL/GenBank/DDBJ databases">
        <title>Paenibacillus sp. nov., isolated from surface-sterilized tissue of Thalictrum simplex L.</title>
        <authorList>
            <person name="Tuo L."/>
        </authorList>
    </citation>
    <scope>NUCLEOTIDE SEQUENCE [LARGE SCALE GENOMIC DNA]</scope>
    <source>
        <strain evidence="2 3">N2SHLJ1</strain>
    </source>
</reference>
<feature type="domain" description="N-acetyltransferase" evidence="1">
    <location>
        <begin position="21"/>
        <end position="177"/>
    </location>
</feature>
<dbReference type="SUPFAM" id="SSF55729">
    <property type="entry name" value="Acyl-CoA N-acyltransferases (Nat)"/>
    <property type="match status" value="1"/>
</dbReference>
<dbReference type="Gene3D" id="3.40.630.30">
    <property type="match status" value="1"/>
</dbReference>
<organism evidence="2 3">
    <name type="scientific">Paenibacillus thalictri</name>
    <dbReference type="NCBI Taxonomy" id="2527873"/>
    <lineage>
        <taxon>Bacteria</taxon>
        <taxon>Bacillati</taxon>
        <taxon>Bacillota</taxon>
        <taxon>Bacilli</taxon>
        <taxon>Bacillales</taxon>
        <taxon>Paenibacillaceae</taxon>
        <taxon>Paenibacillus</taxon>
    </lineage>
</organism>
<keyword evidence="2" id="KW-0808">Transferase</keyword>
<dbReference type="GO" id="GO:0016747">
    <property type="term" value="F:acyltransferase activity, transferring groups other than amino-acyl groups"/>
    <property type="evidence" value="ECO:0007669"/>
    <property type="project" value="InterPro"/>
</dbReference>
<protein>
    <submittedName>
        <fullName evidence="2">Acetyltransferase</fullName>
    </submittedName>
</protein>
<proteinExistence type="predicted"/>
<name>A0A4Q9DWH2_9BACL</name>